<gene>
    <name evidence="2" type="ORF">HYPSUDRAFT_764306</name>
</gene>
<protein>
    <submittedName>
        <fullName evidence="2">Uncharacterized protein</fullName>
    </submittedName>
</protein>
<dbReference type="AlphaFoldDB" id="A0A0D2L2M3"/>
<feature type="region of interest" description="Disordered" evidence="1">
    <location>
        <begin position="1"/>
        <end position="234"/>
    </location>
</feature>
<feature type="compositionally biased region" description="Polar residues" evidence="1">
    <location>
        <begin position="218"/>
        <end position="234"/>
    </location>
</feature>
<organism evidence="2 3">
    <name type="scientific">Hypholoma sublateritium (strain FD-334 SS-4)</name>
    <dbReference type="NCBI Taxonomy" id="945553"/>
    <lineage>
        <taxon>Eukaryota</taxon>
        <taxon>Fungi</taxon>
        <taxon>Dikarya</taxon>
        <taxon>Basidiomycota</taxon>
        <taxon>Agaricomycotina</taxon>
        <taxon>Agaricomycetes</taxon>
        <taxon>Agaricomycetidae</taxon>
        <taxon>Agaricales</taxon>
        <taxon>Agaricineae</taxon>
        <taxon>Strophariaceae</taxon>
        <taxon>Hypholoma</taxon>
    </lineage>
</organism>
<evidence type="ECO:0000256" key="1">
    <source>
        <dbReference type="SAM" id="MobiDB-lite"/>
    </source>
</evidence>
<feature type="compositionally biased region" description="Polar residues" evidence="1">
    <location>
        <begin position="130"/>
        <end position="141"/>
    </location>
</feature>
<evidence type="ECO:0000313" key="3">
    <source>
        <dbReference type="Proteomes" id="UP000054270"/>
    </source>
</evidence>
<reference evidence="3" key="1">
    <citation type="submission" date="2014-04" db="EMBL/GenBank/DDBJ databases">
        <title>Evolutionary Origins and Diversification of the Mycorrhizal Mutualists.</title>
        <authorList>
            <consortium name="DOE Joint Genome Institute"/>
            <consortium name="Mycorrhizal Genomics Consortium"/>
            <person name="Kohler A."/>
            <person name="Kuo A."/>
            <person name="Nagy L.G."/>
            <person name="Floudas D."/>
            <person name="Copeland A."/>
            <person name="Barry K.W."/>
            <person name="Cichocki N."/>
            <person name="Veneault-Fourrey C."/>
            <person name="LaButti K."/>
            <person name="Lindquist E.A."/>
            <person name="Lipzen A."/>
            <person name="Lundell T."/>
            <person name="Morin E."/>
            <person name="Murat C."/>
            <person name="Riley R."/>
            <person name="Ohm R."/>
            <person name="Sun H."/>
            <person name="Tunlid A."/>
            <person name="Henrissat B."/>
            <person name="Grigoriev I.V."/>
            <person name="Hibbett D.S."/>
            <person name="Martin F."/>
        </authorList>
    </citation>
    <scope>NUCLEOTIDE SEQUENCE [LARGE SCALE GENOMIC DNA]</scope>
    <source>
        <strain evidence="3">FD-334 SS-4</strain>
    </source>
</reference>
<proteinExistence type="predicted"/>
<sequence>MRVHDRQETIGDRRRGRAGAKLGTPSTRDVHAGPDGEIPNTYPLQDGQYDVYNDPDTPKGDGKPLPPHPLLASPTGAPPLAPGMARPFGTDQGAYYPPQQARLVVAPASAPAHAPPPNGQASPPGVPLSALSSGQSSTQVGSDGEPVKTKPYSAVGGYGFSTQTQGQGQPAELGAQHGAERSQASTFGSNYNPYDGIDHTYREGQASGGEGEAPAYTDPNNSGEQHYNTQKHAA</sequence>
<dbReference type="EMBL" id="KN817562">
    <property type="protein sequence ID" value="KJA20987.1"/>
    <property type="molecule type" value="Genomic_DNA"/>
</dbReference>
<feature type="compositionally biased region" description="Basic and acidic residues" evidence="1">
    <location>
        <begin position="1"/>
        <end position="13"/>
    </location>
</feature>
<dbReference type="Proteomes" id="UP000054270">
    <property type="component" value="Unassembled WGS sequence"/>
</dbReference>
<name>A0A0D2L2M3_HYPSF</name>
<keyword evidence="3" id="KW-1185">Reference proteome</keyword>
<feature type="compositionally biased region" description="Polar residues" evidence="1">
    <location>
        <begin position="182"/>
        <end position="192"/>
    </location>
</feature>
<accession>A0A0D2L2M3</accession>
<evidence type="ECO:0000313" key="2">
    <source>
        <dbReference type="EMBL" id="KJA20987.1"/>
    </source>
</evidence>